<dbReference type="EMBL" id="JBBBZM010000036">
    <property type="protein sequence ID" value="KAL0637330.1"/>
    <property type="molecule type" value="Genomic_DNA"/>
</dbReference>
<feature type="compositionally biased region" description="Basic and acidic residues" evidence="1">
    <location>
        <begin position="214"/>
        <end position="229"/>
    </location>
</feature>
<feature type="region of interest" description="Disordered" evidence="1">
    <location>
        <begin position="145"/>
        <end position="164"/>
    </location>
</feature>
<evidence type="ECO:0000313" key="2">
    <source>
        <dbReference type="EMBL" id="KAL0637330.1"/>
    </source>
</evidence>
<feature type="region of interest" description="Disordered" evidence="1">
    <location>
        <begin position="1"/>
        <end position="74"/>
    </location>
</feature>
<feature type="compositionally biased region" description="Gly residues" evidence="1">
    <location>
        <begin position="150"/>
        <end position="163"/>
    </location>
</feature>
<evidence type="ECO:0000313" key="3">
    <source>
        <dbReference type="Proteomes" id="UP001447188"/>
    </source>
</evidence>
<gene>
    <name evidence="2" type="ORF">Q9L58_003663</name>
</gene>
<keyword evidence="3" id="KW-1185">Reference proteome</keyword>
<comment type="caution">
    <text evidence="2">The sequence shown here is derived from an EMBL/GenBank/DDBJ whole genome shotgun (WGS) entry which is preliminary data.</text>
</comment>
<feature type="region of interest" description="Disordered" evidence="1">
    <location>
        <begin position="328"/>
        <end position="379"/>
    </location>
</feature>
<protein>
    <submittedName>
        <fullName evidence="2">Uncharacterized protein</fullName>
    </submittedName>
</protein>
<feature type="compositionally biased region" description="Basic and acidic residues" evidence="1">
    <location>
        <begin position="20"/>
        <end position="74"/>
    </location>
</feature>
<dbReference type="Proteomes" id="UP001447188">
    <property type="component" value="Unassembled WGS sequence"/>
</dbReference>
<accession>A0ABR3GNF2</accession>
<organism evidence="2 3">
    <name type="scientific">Discina gigas</name>
    <dbReference type="NCBI Taxonomy" id="1032678"/>
    <lineage>
        <taxon>Eukaryota</taxon>
        <taxon>Fungi</taxon>
        <taxon>Dikarya</taxon>
        <taxon>Ascomycota</taxon>
        <taxon>Pezizomycotina</taxon>
        <taxon>Pezizomycetes</taxon>
        <taxon>Pezizales</taxon>
        <taxon>Discinaceae</taxon>
        <taxon>Discina</taxon>
    </lineage>
</organism>
<evidence type="ECO:0000256" key="1">
    <source>
        <dbReference type="SAM" id="MobiDB-lite"/>
    </source>
</evidence>
<name>A0ABR3GNF2_9PEZI</name>
<feature type="compositionally biased region" description="Low complexity" evidence="1">
    <location>
        <begin position="365"/>
        <end position="379"/>
    </location>
</feature>
<reference evidence="2 3" key="1">
    <citation type="submission" date="2024-02" db="EMBL/GenBank/DDBJ databases">
        <title>Discinaceae phylogenomics.</title>
        <authorList>
            <person name="Dirks A.C."/>
            <person name="James T.Y."/>
        </authorList>
    </citation>
    <scope>NUCLEOTIDE SEQUENCE [LARGE SCALE GENOMIC DNA]</scope>
    <source>
        <strain evidence="2 3">ACD0624</strain>
    </source>
</reference>
<feature type="region of interest" description="Disordered" evidence="1">
    <location>
        <begin position="190"/>
        <end position="237"/>
    </location>
</feature>
<proteinExistence type="predicted"/>
<sequence>MSLTAPRSSRHRRSVSSFQHEMRRVEEDEQFQHERRRAEEDEQFQHERRRAEEDEQFQRKRRRAEEDERFERERRRELQFTLDKLEGRIRVNADGRFERIGPDDRIPNNMFGLMSLLGNTNSGAGEPTAEDNRLEDHLNNGMANNRAAGPVGGSDPGRGGFDYGGPSYNDNFESGGVKSMVTGGVTAGSSGNITHPGFSWHPDSDESWETSSRVSEDSFFDEHTRHPPEPKTSSTRRAIERFSPLGAATISPYEDYLRTKLLPKIPTDNSSIDQVGESSQSHEPGALSYISPFDPRSTALTQTGIVLQGKPSLMKRIIGVVAQPMKRLTSRNKKTTPVNIGNERPETPTDGNSSIMRSGNHEAASSYPSGSSSKGTGKKVVFNDTVGYRVFNEDSLCAEDN</sequence>